<name>A0ABM8Q9I4_9BACT</name>
<dbReference type="PANTHER" id="PTHR43228:SF1">
    <property type="entry name" value="TWO-COMPONENT RESPONSE REGULATOR ARR22"/>
    <property type="match status" value="1"/>
</dbReference>
<evidence type="ECO:0000256" key="3">
    <source>
        <dbReference type="PROSITE-ProRule" id="PRU01091"/>
    </source>
</evidence>
<dbReference type="SMART" id="SM00862">
    <property type="entry name" value="Trans_reg_C"/>
    <property type="match status" value="1"/>
</dbReference>
<protein>
    <submittedName>
        <fullName evidence="6">Transcriptional activator protein CzcR</fullName>
    </submittedName>
</protein>
<proteinExistence type="predicted"/>
<accession>A0ABM8Q9I4</accession>
<keyword evidence="2" id="KW-0597">Phosphoprotein</keyword>
<dbReference type="EMBL" id="CAJHOE010000010">
    <property type="protein sequence ID" value="CAD7289425.1"/>
    <property type="molecule type" value="Genomic_DNA"/>
</dbReference>
<evidence type="ECO:0000256" key="1">
    <source>
        <dbReference type="ARBA" id="ARBA00023125"/>
    </source>
</evidence>
<dbReference type="InterPro" id="IPR036388">
    <property type="entry name" value="WH-like_DNA-bd_sf"/>
</dbReference>
<evidence type="ECO:0000259" key="4">
    <source>
        <dbReference type="PROSITE" id="PS50110"/>
    </source>
</evidence>
<feature type="DNA-binding region" description="OmpR/PhoB-type" evidence="3">
    <location>
        <begin position="131"/>
        <end position="225"/>
    </location>
</feature>
<feature type="domain" description="OmpR/PhoB-type" evidence="5">
    <location>
        <begin position="131"/>
        <end position="225"/>
    </location>
</feature>
<feature type="modified residue" description="4-aspartylphosphate" evidence="2">
    <location>
        <position position="61"/>
    </location>
</feature>
<dbReference type="SMART" id="SM00448">
    <property type="entry name" value="REC"/>
    <property type="match status" value="1"/>
</dbReference>
<keyword evidence="7" id="KW-1185">Reference proteome</keyword>
<dbReference type="Gene3D" id="1.10.10.10">
    <property type="entry name" value="Winged helix-like DNA-binding domain superfamily/Winged helix DNA-binding domain"/>
    <property type="match status" value="1"/>
</dbReference>
<dbReference type="Gene3D" id="3.40.50.2300">
    <property type="match status" value="1"/>
</dbReference>
<gene>
    <name evidence="6" type="primary">czcR</name>
    <name evidence="6" type="ORF">LMG8286_01806</name>
</gene>
<dbReference type="SUPFAM" id="SSF52172">
    <property type="entry name" value="CheY-like"/>
    <property type="match status" value="1"/>
</dbReference>
<dbReference type="InterPro" id="IPR016032">
    <property type="entry name" value="Sig_transdc_resp-reg_C-effctor"/>
</dbReference>
<feature type="domain" description="Response regulatory" evidence="4">
    <location>
        <begin position="12"/>
        <end position="126"/>
    </location>
</feature>
<dbReference type="InterPro" id="IPR001867">
    <property type="entry name" value="OmpR/PhoB-type_DNA-bd"/>
</dbReference>
<comment type="caution">
    <text evidence="6">The sequence shown here is derived from an EMBL/GenBank/DDBJ whole genome shotgun (WGS) entry which is preliminary data.</text>
</comment>
<reference evidence="6 7" key="1">
    <citation type="submission" date="2020-11" db="EMBL/GenBank/DDBJ databases">
        <authorList>
            <person name="Peeters C."/>
        </authorList>
    </citation>
    <scope>NUCLEOTIDE SEQUENCE [LARGE SCALE GENOMIC DNA]</scope>
    <source>
        <strain evidence="6 7">LMG 8286</strain>
    </source>
</reference>
<dbReference type="PROSITE" id="PS50110">
    <property type="entry name" value="RESPONSE_REGULATORY"/>
    <property type="match status" value="1"/>
</dbReference>
<dbReference type="SUPFAM" id="SSF46894">
    <property type="entry name" value="C-terminal effector domain of the bipartite response regulators"/>
    <property type="match status" value="1"/>
</dbReference>
<dbReference type="CDD" id="cd00156">
    <property type="entry name" value="REC"/>
    <property type="match status" value="1"/>
</dbReference>
<dbReference type="Pfam" id="PF00072">
    <property type="entry name" value="Response_reg"/>
    <property type="match status" value="1"/>
</dbReference>
<evidence type="ECO:0000256" key="2">
    <source>
        <dbReference type="PROSITE-ProRule" id="PRU00169"/>
    </source>
</evidence>
<evidence type="ECO:0000313" key="7">
    <source>
        <dbReference type="Proteomes" id="UP000789359"/>
    </source>
</evidence>
<keyword evidence="1 3" id="KW-0238">DNA-binding</keyword>
<dbReference type="InterPro" id="IPR001789">
    <property type="entry name" value="Sig_transdc_resp-reg_receiver"/>
</dbReference>
<evidence type="ECO:0000259" key="5">
    <source>
        <dbReference type="PROSITE" id="PS51755"/>
    </source>
</evidence>
<evidence type="ECO:0000313" key="6">
    <source>
        <dbReference type="EMBL" id="CAD7289425.1"/>
    </source>
</evidence>
<dbReference type="Proteomes" id="UP000789359">
    <property type="component" value="Unassembled WGS sequence"/>
</dbReference>
<dbReference type="PROSITE" id="PS51755">
    <property type="entry name" value="OMPR_PHOB"/>
    <property type="match status" value="1"/>
</dbReference>
<dbReference type="InterPro" id="IPR011006">
    <property type="entry name" value="CheY-like_superfamily"/>
</dbReference>
<dbReference type="RefSeq" id="WP_230057534.1">
    <property type="nucleotide sequence ID" value="NZ_CAJHOE010000010.1"/>
</dbReference>
<sequence>MQTSKDILSKLSILIVEDDRAAQLYLKSGLKAYCNNIIIANDGYEGLESFNKHNFDVVLTDIHMPAMNGFEMMKNILKIKPHQKFIIFTSYDTDVNLVKSVEAGAAMFLKKPIDIQTLRYTLLSIVGTKEQKDVRLSDIVSIDIQNERIFKNGEEIYLSFLQNKLFWLFAYNLNKLVSYEMISEYVYENEPVSKKAIQNMITRLKKEIDISIQNIPESGYIMYAE</sequence>
<dbReference type="PANTHER" id="PTHR43228">
    <property type="entry name" value="TWO-COMPONENT RESPONSE REGULATOR"/>
    <property type="match status" value="1"/>
</dbReference>
<organism evidence="6 7">
    <name type="scientific">Campylobacter suis</name>
    <dbReference type="NCBI Taxonomy" id="2790657"/>
    <lineage>
        <taxon>Bacteria</taxon>
        <taxon>Pseudomonadati</taxon>
        <taxon>Campylobacterota</taxon>
        <taxon>Epsilonproteobacteria</taxon>
        <taxon>Campylobacterales</taxon>
        <taxon>Campylobacteraceae</taxon>
        <taxon>Campylobacter</taxon>
    </lineage>
</organism>
<dbReference type="InterPro" id="IPR052048">
    <property type="entry name" value="ST_Response_Regulator"/>
</dbReference>